<dbReference type="EMBL" id="JACASF010000020">
    <property type="protein sequence ID" value="KAF6413400.1"/>
    <property type="molecule type" value="Genomic_DNA"/>
</dbReference>
<organism evidence="2 3">
    <name type="scientific">Molossus molossus</name>
    <name type="common">Pallas' mastiff bat</name>
    <name type="synonym">Vespertilio molossus</name>
    <dbReference type="NCBI Taxonomy" id="27622"/>
    <lineage>
        <taxon>Eukaryota</taxon>
        <taxon>Metazoa</taxon>
        <taxon>Chordata</taxon>
        <taxon>Craniata</taxon>
        <taxon>Vertebrata</taxon>
        <taxon>Euteleostomi</taxon>
        <taxon>Mammalia</taxon>
        <taxon>Eutheria</taxon>
        <taxon>Laurasiatheria</taxon>
        <taxon>Chiroptera</taxon>
        <taxon>Yangochiroptera</taxon>
        <taxon>Molossidae</taxon>
        <taxon>Molossus</taxon>
    </lineage>
</organism>
<gene>
    <name evidence="2" type="ORF">HJG59_007110</name>
</gene>
<accession>A0A7J8CRB8</accession>
<dbReference type="AlphaFoldDB" id="A0A7J8CRB8"/>
<reference evidence="2 3" key="1">
    <citation type="journal article" date="2020" name="Nature">
        <title>Six reference-quality genomes reveal evolution of bat adaptations.</title>
        <authorList>
            <person name="Jebb D."/>
            <person name="Huang Z."/>
            <person name="Pippel M."/>
            <person name="Hughes G.M."/>
            <person name="Lavrichenko K."/>
            <person name="Devanna P."/>
            <person name="Winkler S."/>
            <person name="Jermiin L.S."/>
            <person name="Skirmuntt E.C."/>
            <person name="Katzourakis A."/>
            <person name="Burkitt-Gray L."/>
            <person name="Ray D.A."/>
            <person name="Sullivan K.A.M."/>
            <person name="Roscito J.G."/>
            <person name="Kirilenko B.M."/>
            <person name="Davalos L.M."/>
            <person name="Corthals A.P."/>
            <person name="Power M.L."/>
            <person name="Jones G."/>
            <person name="Ransome R.D."/>
            <person name="Dechmann D.K.N."/>
            <person name="Locatelli A.G."/>
            <person name="Puechmaille S.J."/>
            <person name="Fedrigo O."/>
            <person name="Jarvis E.D."/>
            <person name="Hiller M."/>
            <person name="Vernes S.C."/>
            <person name="Myers E.W."/>
            <person name="Teeling E.C."/>
        </authorList>
    </citation>
    <scope>NUCLEOTIDE SEQUENCE [LARGE SCALE GENOMIC DNA]</scope>
    <source>
        <strain evidence="2">MMolMol1</strain>
        <tissue evidence="2">Muscle</tissue>
    </source>
</reference>
<proteinExistence type="predicted"/>
<evidence type="ECO:0000313" key="2">
    <source>
        <dbReference type="EMBL" id="KAF6413400.1"/>
    </source>
</evidence>
<feature type="region of interest" description="Disordered" evidence="1">
    <location>
        <begin position="1"/>
        <end position="34"/>
    </location>
</feature>
<name>A0A7J8CRB8_MOLMO</name>
<dbReference type="Proteomes" id="UP000550707">
    <property type="component" value="Unassembled WGS sequence"/>
</dbReference>
<sequence length="127" mass="13673">MYHDRPSSSHPFTASPRRPRPGTAPTVTPALLAKKRVWSRGNGQIPSRMEMPMQCCLMRRPLASPSPWPLPPPQRSAGPCDVPALETETRGPPPVSCSVLGTMPVPMAVSGKSWLPRVTACLSLGLP</sequence>
<protein>
    <submittedName>
        <fullName evidence="2">Potassium voltage-gated channel subfamily C member 4</fullName>
    </submittedName>
</protein>
<feature type="region of interest" description="Disordered" evidence="1">
    <location>
        <begin position="66"/>
        <end position="93"/>
    </location>
</feature>
<comment type="caution">
    <text evidence="2">The sequence shown here is derived from an EMBL/GenBank/DDBJ whole genome shotgun (WGS) entry which is preliminary data.</text>
</comment>
<evidence type="ECO:0000313" key="3">
    <source>
        <dbReference type="Proteomes" id="UP000550707"/>
    </source>
</evidence>
<keyword evidence="3" id="KW-1185">Reference proteome</keyword>
<evidence type="ECO:0000256" key="1">
    <source>
        <dbReference type="SAM" id="MobiDB-lite"/>
    </source>
</evidence>